<dbReference type="Proteomes" id="UP000001491">
    <property type="component" value="Chromosome"/>
</dbReference>
<proteinExistence type="predicted"/>
<dbReference type="EMBL" id="FM864216">
    <property type="protein sequence ID" value="CAT04775.1"/>
    <property type="molecule type" value="Genomic_DNA"/>
</dbReference>
<protein>
    <submittedName>
        <fullName evidence="2">Uncharacterized protein</fullName>
    </submittedName>
</protein>
<keyword evidence="1" id="KW-0175">Coiled coil</keyword>
<name>C5J5P8_MESCH</name>
<keyword evidence="3" id="KW-1185">Reference proteome</keyword>
<evidence type="ECO:0000256" key="1">
    <source>
        <dbReference type="SAM" id="Coils"/>
    </source>
</evidence>
<sequence length="559" mass="65879">MKKFCITRIEIYDVIENEAFFTNFTKGINVVTGRDNHVGKSSLLKSIYYSFGCNVDYDSAWDKKSKLVSVNFMLDNKLYKISRLDNKYLLQDSEGQILLRTKEVSKKLAPFLSELFEMEIYLTNKDKKVELAPPVFFFLPYYIDQDKGWSNEPFNSFLNLDQFKKTERLKCLYYHLGLYNKETFKLTNEIENLKDKKIRFEHLNTKYTDFKEILEDEIEVLEVLNNNELYKSLDELRNNITEKLVKLDEVKNKINISKSTLSNLEYNLEILKNNFKHQDNINFITCPRCGFTKRKSFPYKIENIIIGEFSRHNTEFSIYELNKMIDEQKKNINDYTDIYTDLYTEISIKKQKVENNDVFTKFINGKGRENIKLDFDKKIANNAIQINDLKTEIRSKKKYLNEKKDPKQLNEWYEKEVKNFLHGLNAWDERASSKITLIKPFKGQGNLAVKSIVASYLSLFKVMEISNTKVTKFTFIVDSPRTKEASENSSIEILSKITDISNLEQVIIATVDFDFYSGDIKSDVNKIVLKDQKHLLNKTFYTELNNGEFIKFMKNSKNW</sequence>
<dbReference type="KEGG" id="mco:MCJ_000970"/>
<reference evidence="3" key="1">
    <citation type="journal article" date="2009" name="BMC Bioinformatics">
        <title>The Mycoplasma conjunctivae genome sequencing, annotation and analysis.</title>
        <authorList>
            <person name="Calderon-Copete S.P."/>
            <person name="Wigger G."/>
            <person name="Wunderlin C."/>
            <person name="Schmidheini T."/>
            <person name="Frey J."/>
            <person name="Quail M.A."/>
            <person name="Falquet L."/>
        </authorList>
    </citation>
    <scope>NUCLEOTIDE SEQUENCE [LARGE SCALE GENOMIC DNA]</scope>
    <source>
        <strain evidence="3">ATCC 25834 / NCTC 10147 / HRC/581</strain>
    </source>
</reference>
<accession>C5J5P8</accession>
<dbReference type="AlphaFoldDB" id="C5J5P8"/>
<evidence type="ECO:0000313" key="3">
    <source>
        <dbReference type="Proteomes" id="UP000001491"/>
    </source>
</evidence>
<feature type="coiled-coil region" evidence="1">
    <location>
        <begin position="233"/>
        <end position="267"/>
    </location>
</feature>
<dbReference type="HOGENOM" id="CLU_035208_1_0_14"/>
<gene>
    <name evidence="2" type="ordered locus">MCJ_000970</name>
</gene>
<evidence type="ECO:0000313" key="2">
    <source>
        <dbReference type="EMBL" id="CAT04775.1"/>
    </source>
</evidence>
<organism evidence="2 3">
    <name type="scientific">Mesomycoplasma conjunctivae (strain ATCC 25834 / NCTC 10147 / HRC/581)</name>
    <name type="common">Mycoplasma conjunctivae</name>
    <dbReference type="NCBI Taxonomy" id="572263"/>
    <lineage>
        <taxon>Bacteria</taxon>
        <taxon>Bacillati</taxon>
        <taxon>Mycoplasmatota</taxon>
        <taxon>Mycoplasmoidales</taxon>
        <taxon>Metamycoplasmataceae</taxon>
        <taxon>Mesomycoplasma</taxon>
    </lineage>
</organism>
<dbReference type="eggNOG" id="COG0497">
    <property type="taxonomic scope" value="Bacteria"/>
</dbReference>